<dbReference type="InterPro" id="IPR002725">
    <property type="entry name" value="YgjP-like_metallopeptidase"/>
</dbReference>
<dbReference type="Proteomes" id="UP001449582">
    <property type="component" value="Unassembled WGS sequence"/>
</dbReference>
<organism evidence="2 3">
    <name type="scientific">Ureaplasma ceti</name>
    <dbReference type="NCBI Taxonomy" id="3119530"/>
    <lineage>
        <taxon>Bacteria</taxon>
        <taxon>Bacillati</taxon>
        <taxon>Mycoplasmatota</taxon>
        <taxon>Mycoplasmoidales</taxon>
        <taxon>Mycoplasmoidaceae</taxon>
        <taxon>Ureaplasma</taxon>
    </lineage>
</organism>
<proteinExistence type="predicted"/>
<feature type="domain" description="YgjP-like metallopeptidase" evidence="1">
    <location>
        <begin position="62"/>
        <end position="178"/>
    </location>
</feature>
<dbReference type="EMBL" id="BAABQM010000001">
    <property type="protein sequence ID" value="GAA5414511.1"/>
    <property type="molecule type" value="Genomic_DNA"/>
</dbReference>
<comment type="caution">
    <text evidence="2">The sequence shown here is derived from an EMBL/GenBank/DDBJ whole genome shotgun (WGS) entry which is preliminary data.</text>
</comment>
<evidence type="ECO:0000259" key="1">
    <source>
        <dbReference type="Pfam" id="PF01863"/>
    </source>
</evidence>
<protein>
    <recommendedName>
        <fullName evidence="1">YgjP-like metallopeptidase domain-containing protein</fullName>
    </recommendedName>
</protein>
<dbReference type="CDD" id="cd07344">
    <property type="entry name" value="M48_yhfN_like"/>
    <property type="match status" value="1"/>
</dbReference>
<dbReference type="Gene3D" id="3.30.2010.10">
    <property type="entry name" value="Metalloproteases ('zincins'), catalytic domain"/>
    <property type="match status" value="1"/>
</dbReference>
<gene>
    <name evidence="2" type="ORF">UREOM_2220</name>
</gene>
<sequence>MAQVVELCEQELVQFKNKMQNLQQSFSYLNFNQRQCCSAGVPIVFSQDLHINIDWNQIDVDLEYRKQLHKILANYLLSNNQYYFMNRLTYWFNLMQPDLNRSELPKVQFKWVSSKWGSYSKSKHLLCFNIKLLAFPVAYWDYIIIHELVHLVHYNHGTGFYSLLTKYCPNYLAFKKNLVCLV</sequence>
<evidence type="ECO:0000313" key="3">
    <source>
        <dbReference type="Proteomes" id="UP001449582"/>
    </source>
</evidence>
<dbReference type="InterPro" id="IPR053136">
    <property type="entry name" value="UTP_pyrophosphatase-like"/>
</dbReference>
<accession>A0ABP9U8S6</accession>
<keyword evidence="3" id="KW-1185">Reference proteome</keyword>
<reference evidence="2" key="1">
    <citation type="submission" date="2024-02" db="EMBL/GenBank/DDBJ databases">
        <title>Draft genome sequence of new strains in genus Ureaplasma.</title>
        <authorList>
            <person name="Nakajima Y."/>
            <person name="Segawa T."/>
        </authorList>
    </citation>
    <scope>NUCLEOTIDE SEQUENCE [LARGE SCALE GENOMIC DNA]</scope>
    <source>
        <strain evidence="2">OM1</strain>
    </source>
</reference>
<dbReference type="PANTHER" id="PTHR30399:SF1">
    <property type="entry name" value="UTP PYROPHOSPHATASE"/>
    <property type="match status" value="1"/>
</dbReference>
<dbReference type="PANTHER" id="PTHR30399">
    <property type="entry name" value="UNCHARACTERIZED PROTEIN YGJP"/>
    <property type="match status" value="1"/>
</dbReference>
<name>A0ABP9U8S6_9BACT</name>
<evidence type="ECO:0000313" key="2">
    <source>
        <dbReference type="EMBL" id="GAA5414511.1"/>
    </source>
</evidence>
<dbReference type="Pfam" id="PF01863">
    <property type="entry name" value="YgjP-like"/>
    <property type="match status" value="1"/>
</dbReference>